<protein>
    <submittedName>
        <fullName evidence="1">Uncharacterized protein</fullName>
    </submittedName>
</protein>
<dbReference type="Proteomes" id="UP000008021">
    <property type="component" value="Chromosome 9"/>
</dbReference>
<dbReference type="EnsemblPlants" id="OMERI09G08650.1">
    <property type="protein sequence ID" value="OMERI09G08650.1"/>
    <property type="gene ID" value="OMERI09G08650"/>
</dbReference>
<sequence length="251" mass="27412">MAVAMEMPSLGVRMYDLTDQHIEAALTNLIAGLESEYKFEVNPVLIKVILGGAMSVDEVQDCVSQLISCKGYFGRGGCCGKDRFRAFSSCCIESEALETVECLIKSTVNELSEPVDRDPVIFVLDEPAAATATATTTTTLPLPRYRHVASPPPPVHAGVAGLGDEQQLEQLARVLSSLAYYDTDRHVMTLTNQFPGSTIDWASPPLTPLHSLLEETGKEDIERIEEEGMPCLVESMSSQPMSKKDYWHGEG</sequence>
<reference evidence="1" key="2">
    <citation type="submission" date="2018-05" db="EMBL/GenBank/DDBJ databases">
        <title>OmerRS3 (Oryza meridionalis Reference Sequence Version 3).</title>
        <authorList>
            <person name="Zhang J."/>
            <person name="Kudrna D."/>
            <person name="Lee S."/>
            <person name="Talag J."/>
            <person name="Welchert J."/>
            <person name="Wing R.A."/>
        </authorList>
    </citation>
    <scope>NUCLEOTIDE SEQUENCE [LARGE SCALE GENOMIC DNA]</scope>
    <source>
        <strain evidence="1">cv. OR44</strain>
    </source>
</reference>
<dbReference type="AlphaFoldDB" id="A0A0E0ESF7"/>
<dbReference type="eggNOG" id="KOG1849">
    <property type="taxonomic scope" value="Eukaryota"/>
</dbReference>
<keyword evidence="2" id="KW-1185">Reference proteome</keyword>
<dbReference type="STRING" id="40149.A0A0E0ESF7"/>
<dbReference type="Gramene" id="OMERI09G08650.1">
    <property type="protein sequence ID" value="OMERI09G08650.1"/>
    <property type="gene ID" value="OMERI09G08650"/>
</dbReference>
<accession>A0A0E0ESF7</accession>
<reference evidence="1" key="1">
    <citation type="submission" date="2015-04" db="UniProtKB">
        <authorList>
            <consortium name="EnsemblPlants"/>
        </authorList>
    </citation>
    <scope>IDENTIFICATION</scope>
</reference>
<proteinExistence type="predicted"/>
<name>A0A0E0ESF7_9ORYZ</name>
<evidence type="ECO:0000313" key="2">
    <source>
        <dbReference type="Proteomes" id="UP000008021"/>
    </source>
</evidence>
<dbReference type="HOGENOM" id="CLU_1108544_0_0_1"/>
<evidence type="ECO:0000313" key="1">
    <source>
        <dbReference type="EnsemblPlants" id="OMERI09G08650.1"/>
    </source>
</evidence>
<organism evidence="1">
    <name type="scientific">Oryza meridionalis</name>
    <dbReference type="NCBI Taxonomy" id="40149"/>
    <lineage>
        <taxon>Eukaryota</taxon>
        <taxon>Viridiplantae</taxon>
        <taxon>Streptophyta</taxon>
        <taxon>Embryophyta</taxon>
        <taxon>Tracheophyta</taxon>
        <taxon>Spermatophyta</taxon>
        <taxon>Magnoliopsida</taxon>
        <taxon>Liliopsida</taxon>
        <taxon>Poales</taxon>
        <taxon>Poaceae</taxon>
        <taxon>BOP clade</taxon>
        <taxon>Oryzoideae</taxon>
        <taxon>Oryzeae</taxon>
        <taxon>Oryzinae</taxon>
        <taxon>Oryza</taxon>
    </lineage>
</organism>